<dbReference type="OrthoDB" id="10559793at2759"/>
<organism evidence="1 2">
    <name type="scientific">Elysia chlorotica</name>
    <name type="common">Eastern emerald elysia</name>
    <name type="synonym">Sea slug</name>
    <dbReference type="NCBI Taxonomy" id="188477"/>
    <lineage>
        <taxon>Eukaryota</taxon>
        <taxon>Metazoa</taxon>
        <taxon>Spiralia</taxon>
        <taxon>Lophotrochozoa</taxon>
        <taxon>Mollusca</taxon>
        <taxon>Gastropoda</taxon>
        <taxon>Heterobranchia</taxon>
        <taxon>Euthyneura</taxon>
        <taxon>Panpulmonata</taxon>
        <taxon>Sacoglossa</taxon>
        <taxon>Placobranchoidea</taxon>
        <taxon>Plakobranchidae</taxon>
        <taxon>Elysia</taxon>
    </lineage>
</organism>
<evidence type="ECO:0000313" key="2">
    <source>
        <dbReference type="Proteomes" id="UP000271974"/>
    </source>
</evidence>
<comment type="caution">
    <text evidence="1">The sequence shown here is derived from an EMBL/GenBank/DDBJ whole genome shotgun (WGS) entry which is preliminary data.</text>
</comment>
<proteinExistence type="predicted"/>
<dbReference type="AlphaFoldDB" id="A0A3S1A0K0"/>
<gene>
    <name evidence="1" type="ORF">EGW08_012619</name>
</gene>
<evidence type="ECO:0000313" key="1">
    <source>
        <dbReference type="EMBL" id="RUS79619.1"/>
    </source>
</evidence>
<accession>A0A3S1A0K0</accession>
<dbReference type="Proteomes" id="UP000271974">
    <property type="component" value="Unassembled WGS sequence"/>
</dbReference>
<dbReference type="PROSITE" id="PS51257">
    <property type="entry name" value="PROKAR_LIPOPROTEIN"/>
    <property type="match status" value="1"/>
</dbReference>
<keyword evidence="2" id="KW-1185">Reference proteome</keyword>
<reference evidence="1 2" key="1">
    <citation type="submission" date="2019-01" db="EMBL/GenBank/DDBJ databases">
        <title>A draft genome assembly of the solar-powered sea slug Elysia chlorotica.</title>
        <authorList>
            <person name="Cai H."/>
            <person name="Li Q."/>
            <person name="Fang X."/>
            <person name="Li J."/>
            <person name="Curtis N.E."/>
            <person name="Altenburger A."/>
            <person name="Shibata T."/>
            <person name="Feng M."/>
            <person name="Maeda T."/>
            <person name="Schwartz J.A."/>
            <person name="Shigenobu S."/>
            <person name="Lundholm N."/>
            <person name="Nishiyama T."/>
            <person name="Yang H."/>
            <person name="Hasebe M."/>
            <person name="Li S."/>
            <person name="Pierce S.K."/>
            <person name="Wang J."/>
        </authorList>
    </citation>
    <scope>NUCLEOTIDE SEQUENCE [LARGE SCALE GENOMIC DNA]</scope>
    <source>
        <strain evidence="1">EC2010</strain>
        <tissue evidence="1">Whole organism of an adult</tissue>
    </source>
</reference>
<sequence length="145" mass="16493">MHNFKKIRAVVYPVEVSKNLHHSIMTPVSAACLCVLLSVCLSVRAQVPGGAAILQDMQTHMEDIYEWVEGLDRPFPADIQVTADKLRLRVQSAIQNLSEVRLKDAEKVLRNKLTDIESSLDLTQFFHYVQRAIDSTSDFKNTFNY</sequence>
<protein>
    <submittedName>
        <fullName evidence="1">Uncharacterized protein</fullName>
    </submittedName>
</protein>
<name>A0A3S1A0K0_ELYCH</name>
<dbReference type="EMBL" id="RQTK01000439">
    <property type="protein sequence ID" value="RUS79619.1"/>
    <property type="molecule type" value="Genomic_DNA"/>
</dbReference>